<evidence type="ECO:0000313" key="3">
    <source>
        <dbReference type="Proteomes" id="UP000782312"/>
    </source>
</evidence>
<evidence type="ECO:0000313" key="2">
    <source>
        <dbReference type="EMBL" id="MBI3129229.1"/>
    </source>
</evidence>
<dbReference type="InterPro" id="IPR025139">
    <property type="entry name" value="DUF4062"/>
</dbReference>
<dbReference type="AlphaFoldDB" id="A0A932I4X4"/>
<name>A0A932I4X4_UNCTE</name>
<protein>
    <submittedName>
        <fullName evidence="2">DUF4062 domain-containing protein</fullName>
    </submittedName>
</protein>
<reference evidence="2" key="1">
    <citation type="submission" date="2020-07" db="EMBL/GenBank/DDBJ databases">
        <title>Huge and variable diversity of episymbiotic CPR bacteria and DPANN archaea in groundwater ecosystems.</title>
        <authorList>
            <person name="He C.Y."/>
            <person name="Keren R."/>
            <person name="Whittaker M."/>
            <person name="Farag I.F."/>
            <person name="Doudna J."/>
            <person name="Cate J.H.D."/>
            <person name="Banfield J.F."/>
        </authorList>
    </citation>
    <scope>NUCLEOTIDE SEQUENCE</scope>
    <source>
        <strain evidence="2">NC_groundwater_763_Ag_S-0.2um_68_21</strain>
    </source>
</reference>
<sequence>MAKPRVFISSTFYDLRQIREDLERFIKEIGFESIRNETGTIPYGSEKAPEEYAYREIDLCDIVVSIIGGRFGSESAADQQYSISQKELQRALDKGIQVYIFIEKNVNAEFQTYQLNKRNSRIKYRHVDNPQIYEFIEQVHKLPKNNPIASFEVSLDIVDYLRNQWAGLFQGLLQERKRLAEAQILSDMKAVSGTLKQLVTYLTEERKNKDGAIQQILISNHPAFQRFRELTNTPYRVFFSSLDDLNAWLKARGWKEVSGDELDVDSKIEWIHEDRDDYLKLTENIFDEHGNLKIYTQSSWKDEWLFLQARSPKKVEDDDIPF</sequence>
<proteinExistence type="predicted"/>
<accession>A0A932I4X4</accession>
<gene>
    <name evidence="2" type="ORF">HYZ11_16600</name>
</gene>
<organism evidence="2 3">
    <name type="scientific">Tectimicrobiota bacterium</name>
    <dbReference type="NCBI Taxonomy" id="2528274"/>
    <lineage>
        <taxon>Bacteria</taxon>
        <taxon>Pseudomonadati</taxon>
        <taxon>Nitrospinota/Tectimicrobiota group</taxon>
        <taxon>Candidatus Tectimicrobiota</taxon>
    </lineage>
</organism>
<comment type="caution">
    <text evidence="2">The sequence shown here is derived from an EMBL/GenBank/DDBJ whole genome shotgun (WGS) entry which is preliminary data.</text>
</comment>
<evidence type="ECO:0000259" key="1">
    <source>
        <dbReference type="Pfam" id="PF13271"/>
    </source>
</evidence>
<dbReference type="EMBL" id="JACPUR010000038">
    <property type="protein sequence ID" value="MBI3129229.1"/>
    <property type="molecule type" value="Genomic_DNA"/>
</dbReference>
<feature type="domain" description="DUF4062" evidence="1">
    <location>
        <begin position="5"/>
        <end position="91"/>
    </location>
</feature>
<dbReference type="Proteomes" id="UP000782312">
    <property type="component" value="Unassembled WGS sequence"/>
</dbReference>
<dbReference type="Pfam" id="PF13271">
    <property type="entry name" value="DUF4062"/>
    <property type="match status" value="1"/>
</dbReference>